<name>A0ABS5SYD8_9GAMM</name>
<keyword evidence="3" id="KW-1185">Reference proteome</keyword>
<evidence type="ECO:0000313" key="2">
    <source>
        <dbReference type="EMBL" id="MBT0725119.1"/>
    </source>
</evidence>
<dbReference type="Proteomes" id="UP000790096">
    <property type="component" value="Unassembled WGS sequence"/>
</dbReference>
<dbReference type="Gene3D" id="1.10.260.40">
    <property type="entry name" value="lambda repressor-like DNA-binding domains"/>
    <property type="match status" value="1"/>
</dbReference>
<dbReference type="RefSeq" id="WP_214237774.1">
    <property type="nucleotide sequence ID" value="NZ_JABBFR010000017.1"/>
</dbReference>
<dbReference type="Pfam" id="PF01381">
    <property type="entry name" value="HTH_3"/>
    <property type="match status" value="1"/>
</dbReference>
<evidence type="ECO:0000313" key="3">
    <source>
        <dbReference type="Proteomes" id="UP000790096"/>
    </source>
</evidence>
<proteinExistence type="predicted"/>
<accession>A0ABS5SYD8</accession>
<dbReference type="PROSITE" id="PS50943">
    <property type="entry name" value="HTH_CROC1"/>
    <property type="match status" value="1"/>
</dbReference>
<dbReference type="InterPro" id="IPR001387">
    <property type="entry name" value="Cro/C1-type_HTH"/>
</dbReference>
<comment type="caution">
    <text evidence="2">The sequence shown here is derived from an EMBL/GenBank/DDBJ whole genome shotgun (WGS) entry which is preliminary data.</text>
</comment>
<reference evidence="2 3" key="1">
    <citation type="submission" date="2020-04" db="EMBL/GenBank/DDBJ databases">
        <title>Genome sequencing of Rosenbergiella species.</title>
        <authorList>
            <person name="Alvarez-Perez S."/>
            <person name="Lievens B."/>
        </authorList>
    </citation>
    <scope>NUCLEOTIDE SEQUENCE [LARGE SCALE GENOMIC DNA]</scope>
    <source>
        <strain evidence="2 3">S61</strain>
    </source>
</reference>
<gene>
    <name evidence="2" type="ORF">HH682_11975</name>
</gene>
<sequence>MQTPLRKLRKAQGKTLSQVAEALNIDPATLSRIERNEHSVSAVVAERICQLFDGEITELEVLYPERFSEAILKD</sequence>
<dbReference type="InterPro" id="IPR010982">
    <property type="entry name" value="Lambda_DNA-bd_dom_sf"/>
</dbReference>
<dbReference type="SMART" id="SM00530">
    <property type="entry name" value="HTH_XRE"/>
    <property type="match status" value="1"/>
</dbReference>
<dbReference type="SUPFAM" id="SSF47413">
    <property type="entry name" value="lambda repressor-like DNA-binding domains"/>
    <property type="match status" value="1"/>
</dbReference>
<evidence type="ECO:0000259" key="1">
    <source>
        <dbReference type="PROSITE" id="PS50943"/>
    </source>
</evidence>
<dbReference type="CDD" id="cd00093">
    <property type="entry name" value="HTH_XRE"/>
    <property type="match status" value="1"/>
</dbReference>
<feature type="domain" description="HTH cro/C1-type" evidence="1">
    <location>
        <begin position="5"/>
        <end position="59"/>
    </location>
</feature>
<dbReference type="EMBL" id="JABBFR010000017">
    <property type="protein sequence ID" value="MBT0725119.1"/>
    <property type="molecule type" value="Genomic_DNA"/>
</dbReference>
<organism evidence="2 3">
    <name type="scientific">Rosenbergiella gaditana</name>
    <dbReference type="NCBI Taxonomy" id="2726987"/>
    <lineage>
        <taxon>Bacteria</taxon>
        <taxon>Pseudomonadati</taxon>
        <taxon>Pseudomonadota</taxon>
        <taxon>Gammaproteobacteria</taxon>
        <taxon>Enterobacterales</taxon>
        <taxon>Erwiniaceae</taxon>
        <taxon>Rosenbergiella</taxon>
    </lineage>
</organism>
<protein>
    <submittedName>
        <fullName evidence="2">Helix-turn-helix transcriptional regulator</fullName>
    </submittedName>
</protein>